<evidence type="ECO:0000256" key="3">
    <source>
        <dbReference type="ARBA" id="ARBA00012141"/>
    </source>
</evidence>
<evidence type="ECO:0000256" key="4">
    <source>
        <dbReference type="ARBA" id="ARBA00013682"/>
    </source>
</evidence>
<protein>
    <recommendedName>
        <fullName evidence="4 9">Ribosomal RNA small subunit methyltransferase D</fullName>
        <ecNumber evidence="3 9">2.1.1.171</ecNumber>
    </recommendedName>
</protein>
<dbReference type="PROSITE" id="PS00092">
    <property type="entry name" value="N6_MTASE"/>
    <property type="match status" value="1"/>
</dbReference>
<dbReference type="GO" id="GO:0052913">
    <property type="term" value="F:16S rRNA (guanine(966)-N(2))-methyltransferase activity"/>
    <property type="evidence" value="ECO:0007669"/>
    <property type="project" value="UniProtKB-EC"/>
</dbReference>
<keyword evidence="5 9" id="KW-0489">Methyltransferase</keyword>
<comment type="caution">
    <text evidence="10">The sequence shown here is derived from an EMBL/GenBank/DDBJ whole genome shotgun (WGS) entry which is preliminary data.</text>
</comment>
<dbReference type="InterPro" id="IPR029063">
    <property type="entry name" value="SAM-dependent_MTases_sf"/>
</dbReference>
<evidence type="ECO:0000256" key="1">
    <source>
        <dbReference type="ARBA" id="ARBA00002649"/>
    </source>
</evidence>
<dbReference type="OrthoDB" id="9803017at2"/>
<dbReference type="PANTHER" id="PTHR43542:SF1">
    <property type="entry name" value="METHYLTRANSFERASE"/>
    <property type="match status" value="1"/>
</dbReference>
<evidence type="ECO:0000256" key="5">
    <source>
        <dbReference type="ARBA" id="ARBA00022603"/>
    </source>
</evidence>
<gene>
    <name evidence="10" type="primary">rsmD</name>
    <name evidence="10" type="ORF">FM042_08280</name>
</gene>
<dbReference type="EMBL" id="VJWL01000002">
    <property type="protein sequence ID" value="TRW48968.1"/>
    <property type="molecule type" value="Genomic_DNA"/>
</dbReference>
<evidence type="ECO:0000256" key="8">
    <source>
        <dbReference type="ARBA" id="ARBA00048326"/>
    </source>
</evidence>
<evidence type="ECO:0000256" key="7">
    <source>
        <dbReference type="ARBA" id="ARBA00022691"/>
    </source>
</evidence>
<dbReference type="AlphaFoldDB" id="A0A552X1P5"/>
<evidence type="ECO:0000313" key="10">
    <source>
        <dbReference type="EMBL" id="TRW48968.1"/>
    </source>
</evidence>
<dbReference type="RefSeq" id="WP_143235953.1">
    <property type="nucleotide sequence ID" value="NZ_VJWL01000002.1"/>
</dbReference>
<dbReference type="PANTHER" id="PTHR43542">
    <property type="entry name" value="METHYLTRANSFERASE"/>
    <property type="match status" value="1"/>
</dbReference>
<dbReference type="InterPro" id="IPR002052">
    <property type="entry name" value="DNA_methylase_N6_adenine_CS"/>
</dbReference>
<dbReference type="CDD" id="cd02440">
    <property type="entry name" value="AdoMet_MTases"/>
    <property type="match status" value="1"/>
</dbReference>
<evidence type="ECO:0000313" key="11">
    <source>
        <dbReference type="Proteomes" id="UP000320359"/>
    </source>
</evidence>
<dbReference type="InterPro" id="IPR004398">
    <property type="entry name" value="RNA_MeTrfase_RsmD"/>
</dbReference>
<keyword evidence="6 9" id="KW-0808">Transferase</keyword>
<accession>A0A552X1P5</accession>
<reference evidence="10 11" key="1">
    <citation type="submission" date="2019-07" db="EMBL/GenBank/DDBJ databases">
        <authorList>
            <person name="Yang M."/>
            <person name="Zhao D."/>
            <person name="Xiang H."/>
        </authorList>
    </citation>
    <scope>NUCLEOTIDE SEQUENCE [LARGE SCALE GENOMIC DNA]</scope>
    <source>
        <strain evidence="10 11">IM1326</strain>
    </source>
</reference>
<evidence type="ECO:0000256" key="6">
    <source>
        <dbReference type="ARBA" id="ARBA00022679"/>
    </source>
</evidence>
<proteinExistence type="inferred from homology"/>
<dbReference type="PIRSF" id="PIRSF004553">
    <property type="entry name" value="CHP00095"/>
    <property type="match status" value="1"/>
</dbReference>
<comment type="catalytic activity">
    <reaction evidence="8 9">
        <text>guanosine(966) in 16S rRNA + S-adenosyl-L-methionine = N(2)-methylguanosine(966) in 16S rRNA + S-adenosyl-L-homocysteine + H(+)</text>
        <dbReference type="Rhea" id="RHEA:23548"/>
        <dbReference type="Rhea" id="RHEA-COMP:10211"/>
        <dbReference type="Rhea" id="RHEA-COMP:10212"/>
        <dbReference type="ChEBI" id="CHEBI:15378"/>
        <dbReference type="ChEBI" id="CHEBI:57856"/>
        <dbReference type="ChEBI" id="CHEBI:59789"/>
        <dbReference type="ChEBI" id="CHEBI:74269"/>
        <dbReference type="ChEBI" id="CHEBI:74481"/>
        <dbReference type="EC" id="2.1.1.171"/>
    </reaction>
</comment>
<keyword evidence="9" id="KW-0698">rRNA processing</keyword>
<dbReference type="Pfam" id="PF03602">
    <property type="entry name" value="Cons_hypoth95"/>
    <property type="match status" value="1"/>
</dbReference>
<dbReference type="SUPFAM" id="SSF53335">
    <property type="entry name" value="S-adenosyl-L-methionine-dependent methyltransferases"/>
    <property type="match status" value="1"/>
</dbReference>
<evidence type="ECO:0000256" key="9">
    <source>
        <dbReference type="PIRNR" id="PIRNR004553"/>
    </source>
</evidence>
<comment type="function">
    <text evidence="1 9">Specifically methylates the guanine in position 966 of 16S rRNA in the assembled 30S particle.</text>
</comment>
<keyword evidence="11" id="KW-1185">Reference proteome</keyword>
<sequence>MRPTRPSKRTLKAAGQIRIIGGRWRGRKLPVLDLEGLRPTTDRLKETLFNWLQFECAGARVLDAFAGAGSLGMEALSRGAAYAVFVERSAPAAAQLSDNLRRLEAETISEVHKGDIQSYLKTPQIPYDLVFLDPPFHQNLLAQVIPQLVSANALSNGSWVYVESEHPLPYETPENWRLHREKLAGQVCCRLYHVQ</sequence>
<dbReference type="Gene3D" id="3.40.50.150">
    <property type="entry name" value="Vaccinia Virus protein VP39"/>
    <property type="match status" value="1"/>
</dbReference>
<name>A0A552X1P5_9GAMM</name>
<comment type="similarity">
    <text evidence="2 9">Belongs to the methyltransferase superfamily. RsmD family.</text>
</comment>
<dbReference type="EC" id="2.1.1.171" evidence="3 9"/>
<organism evidence="10 11">
    <name type="scientific">Aliidiomarina halalkaliphila</name>
    <dbReference type="NCBI Taxonomy" id="2593535"/>
    <lineage>
        <taxon>Bacteria</taxon>
        <taxon>Pseudomonadati</taxon>
        <taxon>Pseudomonadota</taxon>
        <taxon>Gammaproteobacteria</taxon>
        <taxon>Alteromonadales</taxon>
        <taxon>Idiomarinaceae</taxon>
        <taxon>Aliidiomarina</taxon>
    </lineage>
</organism>
<evidence type="ECO:0000256" key="2">
    <source>
        <dbReference type="ARBA" id="ARBA00005269"/>
    </source>
</evidence>
<dbReference type="GO" id="GO:0003676">
    <property type="term" value="F:nucleic acid binding"/>
    <property type="evidence" value="ECO:0007669"/>
    <property type="project" value="InterPro"/>
</dbReference>
<dbReference type="NCBIfam" id="TIGR00095">
    <property type="entry name" value="16S rRNA (guanine(966)-N(2))-methyltransferase RsmD"/>
    <property type="match status" value="1"/>
</dbReference>
<dbReference type="Proteomes" id="UP000320359">
    <property type="component" value="Unassembled WGS sequence"/>
</dbReference>
<keyword evidence="7 9" id="KW-0949">S-adenosyl-L-methionine</keyword>